<reference evidence="1 2" key="1">
    <citation type="submission" date="2020-08" db="EMBL/GenBank/DDBJ databases">
        <title>Genomic Encyclopedia of Type Strains, Phase IV (KMG-IV): sequencing the most valuable type-strain genomes for metagenomic binning, comparative biology and taxonomic classification.</title>
        <authorList>
            <person name="Goeker M."/>
        </authorList>
    </citation>
    <scope>NUCLEOTIDE SEQUENCE [LARGE SCALE GENOMIC DNA]</scope>
    <source>
        <strain evidence="1 2">DSM 26287</strain>
    </source>
</reference>
<sequence>MYLIKQSKDFITTPWKNGLGETTELAINNGGTLKRFDWRLSMAKVTKNGVFSNFEGYQRQLILINGNGIELTHKNVLSSVESIDRLVNKLDIAEFDGANETYGKLVNGEITDFNIITNTKVIDSKVQLITQQAAFTIIANCLLFIYSIEGEARVTMASVKGSGKSVSTEILTLAQGELFQCTTDGYESLEVVGHHLIVIQMTG</sequence>
<dbReference type="CDD" id="cd20293">
    <property type="entry name" value="cupin_HutD_N"/>
    <property type="match status" value="1"/>
</dbReference>
<evidence type="ECO:0000313" key="1">
    <source>
        <dbReference type="EMBL" id="MBB6544024.1"/>
    </source>
</evidence>
<name>A0A7X0NIF8_9GAMM</name>
<comment type="caution">
    <text evidence="1">The sequence shown here is derived from an EMBL/GenBank/DDBJ whole genome shotgun (WGS) entry which is preliminary data.</text>
</comment>
<organism evidence="1 2">
    <name type="scientific">Thalassotalea piscium</name>
    <dbReference type="NCBI Taxonomy" id="1230533"/>
    <lineage>
        <taxon>Bacteria</taxon>
        <taxon>Pseudomonadati</taxon>
        <taxon>Pseudomonadota</taxon>
        <taxon>Gammaproteobacteria</taxon>
        <taxon>Alteromonadales</taxon>
        <taxon>Colwelliaceae</taxon>
        <taxon>Thalassotalea</taxon>
    </lineage>
</organism>
<dbReference type="Pfam" id="PF05962">
    <property type="entry name" value="HutD"/>
    <property type="match status" value="1"/>
</dbReference>
<dbReference type="Proteomes" id="UP000537141">
    <property type="component" value="Unassembled WGS sequence"/>
</dbReference>
<gene>
    <name evidence="1" type="ORF">HNQ55_002548</name>
</gene>
<dbReference type="RefSeq" id="WP_184424786.1">
    <property type="nucleotide sequence ID" value="NZ_AP027362.1"/>
</dbReference>
<proteinExistence type="predicted"/>
<dbReference type="InterPro" id="IPR014710">
    <property type="entry name" value="RmlC-like_jellyroll"/>
</dbReference>
<protein>
    <recommendedName>
        <fullName evidence="3">HutD family protein</fullName>
    </recommendedName>
</protein>
<dbReference type="Gene3D" id="2.60.120.10">
    <property type="entry name" value="Jelly Rolls"/>
    <property type="match status" value="1"/>
</dbReference>
<dbReference type="EMBL" id="JACHHU010000022">
    <property type="protein sequence ID" value="MBB6544024.1"/>
    <property type="molecule type" value="Genomic_DNA"/>
</dbReference>
<dbReference type="PANTHER" id="PTHR37943:SF1">
    <property type="entry name" value="PROTEIN VES"/>
    <property type="match status" value="1"/>
</dbReference>
<dbReference type="SUPFAM" id="SSF51182">
    <property type="entry name" value="RmlC-like cupins"/>
    <property type="match status" value="1"/>
</dbReference>
<evidence type="ECO:0000313" key="2">
    <source>
        <dbReference type="Proteomes" id="UP000537141"/>
    </source>
</evidence>
<keyword evidence="2" id="KW-1185">Reference proteome</keyword>
<accession>A0A7X0NIF8</accession>
<dbReference type="AlphaFoldDB" id="A0A7X0NIF8"/>
<dbReference type="InterPro" id="IPR011051">
    <property type="entry name" value="RmlC_Cupin_sf"/>
</dbReference>
<dbReference type="PANTHER" id="PTHR37943">
    <property type="entry name" value="PROTEIN VES"/>
    <property type="match status" value="1"/>
</dbReference>
<evidence type="ECO:0008006" key="3">
    <source>
        <dbReference type="Google" id="ProtNLM"/>
    </source>
</evidence>
<dbReference type="InterPro" id="IPR010282">
    <property type="entry name" value="Uncharacterised_HutD/Ves"/>
</dbReference>